<evidence type="ECO:0000256" key="10">
    <source>
        <dbReference type="ARBA" id="ARBA00023157"/>
    </source>
</evidence>
<dbReference type="Proteomes" id="UP001208041">
    <property type="component" value="Unassembled WGS sequence"/>
</dbReference>
<keyword evidence="11" id="KW-0676">Redox-active center</keyword>
<evidence type="ECO:0000256" key="5">
    <source>
        <dbReference type="ARBA" id="ARBA00022692"/>
    </source>
</evidence>
<accession>A0AAE3LQD1</accession>
<dbReference type="InterPro" id="IPR023380">
    <property type="entry name" value="DsbB-like_sf"/>
</dbReference>
<keyword evidence="9 16" id="KW-0472">Membrane</keyword>
<dbReference type="InterPro" id="IPR050183">
    <property type="entry name" value="DsbB"/>
</dbReference>
<comment type="subcellular location">
    <subcellularLocation>
        <location evidence="1">Cell inner membrane</location>
        <topology evidence="1">Multi-pass membrane protein</topology>
    </subcellularLocation>
</comment>
<evidence type="ECO:0000313" key="18">
    <source>
        <dbReference type="Proteomes" id="UP001208041"/>
    </source>
</evidence>
<evidence type="ECO:0000256" key="13">
    <source>
        <dbReference type="ARBA" id="ARBA00038060"/>
    </source>
</evidence>
<evidence type="ECO:0000256" key="4">
    <source>
        <dbReference type="ARBA" id="ARBA00022519"/>
    </source>
</evidence>
<dbReference type="GO" id="GO:0006457">
    <property type="term" value="P:protein folding"/>
    <property type="evidence" value="ECO:0007669"/>
    <property type="project" value="InterPro"/>
</dbReference>
<evidence type="ECO:0000256" key="8">
    <source>
        <dbReference type="ARBA" id="ARBA00023002"/>
    </source>
</evidence>
<feature type="transmembrane region" description="Helical" evidence="16">
    <location>
        <begin position="60"/>
        <end position="81"/>
    </location>
</feature>
<name>A0AAE3LQD1_9RHOB</name>
<reference evidence="17" key="1">
    <citation type="submission" date="2022-10" db="EMBL/GenBank/DDBJ databases">
        <authorList>
            <person name="Yue Y."/>
        </authorList>
    </citation>
    <scope>NUCLEOTIDE SEQUENCE</scope>
    <source>
        <strain evidence="17">Z654</strain>
    </source>
</reference>
<feature type="transmembrane region" description="Helical" evidence="16">
    <location>
        <begin position="130"/>
        <end position="149"/>
    </location>
</feature>
<evidence type="ECO:0000256" key="2">
    <source>
        <dbReference type="ARBA" id="ARBA00022448"/>
    </source>
</evidence>
<proteinExistence type="inferred from homology"/>
<feature type="transmembrane region" description="Helical" evidence="16">
    <location>
        <begin position="36"/>
        <end position="53"/>
    </location>
</feature>
<sequence>MTRLLLLIATLGSAALMIGALGFQYIGGLAPCPMCLWQRYPHVIAIVLGVLALSGGPRILALLGGLSALTTAGIALFHTGVERAWWEGPSTCTSGAIAELSPEQLMDQIMNAPLVRCDEVAWEFLGLSMASWNGIASLVLAGVWFAAWLRG</sequence>
<dbReference type="InterPro" id="IPR024199">
    <property type="entry name" value="Uncharacterised_DsbB"/>
</dbReference>
<evidence type="ECO:0000256" key="6">
    <source>
        <dbReference type="ARBA" id="ARBA00022982"/>
    </source>
</evidence>
<evidence type="ECO:0000256" key="11">
    <source>
        <dbReference type="ARBA" id="ARBA00023284"/>
    </source>
</evidence>
<keyword evidence="5 16" id="KW-0812">Transmembrane</keyword>
<evidence type="ECO:0000256" key="3">
    <source>
        <dbReference type="ARBA" id="ARBA00022475"/>
    </source>
</evidence>
<dbReference type="PANTHER" id="PTHR36570">
    <property type="entry name" value="DISULFIDE BOND FORMATION PROTEIN B"/>
    <property type="match status" value="1"/>
</dbReference>
<dbReference type="GO" id="GO:0005886">
    <property type="term" value="C:plasma membrane"/>
    <property type="evidence" value="ECO:0007669"/>
    <property type="project" value="UniProtKB-SubCell"/>
</dbReference>
<keyword evidence="2" id="KW-0813">Transport</keyword>
<comment type="subunit">
    <text evidence="14">Interacts with DsbL.</text>
</comment>
<evidence type="ECO:0000256" key="9">
    <source>
        <dbReference type="ARBA" id="ARBA00023136"/>
    </source>
</evidence>
<evidence type="ECO:0000256" key="15">
    <source>
        <dbReference type="ARBA" id="ARBA00039389"/>
    </source>
</evidence>
<dbReference type="AlphaFoldDB" id="A0AAE3LQD1"/>
<organism evidence="17 18">
    <name type="scientific">Halocynthiibacter halioticoli</name>
    <dbReference type="NCBI Taxonomy" id="2986804"/>
    <lineage>
        <taxon>Bacteria</taxon>
        <taxon>Pseudomonadati</taxon>
        <taxon>Pseudomonadota</taxon>
        <taxon>Alphaproteobacteria</taxon>
        <taxon>Rhodobacterales</taxon>
        <taxon>Paracoccaceae</taxon>
        <taxon>Halocynthiibacter</taxon>
    </lineage>
</organism>
<dbReference type="PIRSF" id="PIRSF033913">
    <property type="entry name" value="S-S_format_DsbB"/>
    <property type="match status" value="1"/>
</dbReference>
<dbReference type="Pfam" id="PF02600">
    <property type="entry name" value="DsbB"/>
    <property type="match status" value="1"/>
</dbReference>
<evidence type="ECO:0000256" key="14">
    <source>
        <dbReference type="ARBA" id="ARBA00038526"/>
    </source>
</evidence>
<keyword evidence="18" id="KW-1185">Reference proteome</keyword>
<keyword evidence="8" id="KW-0560">Oxidoreductase</keyword>
<comment type="similarity">
    <text evidence="13">Belongs to the DsbB family. DsbI subfamily.</text>
</comment>
<evidence type="ECO:0000313" key="17">
    <source>
        <dbReference type="EMBL" id="MCV6824337.1"/>
    </source>
</evidence>
<dbReference type="InterPro" id="IPR003752">
    <property type="entry name" value="DiS_bond_form_DsbB/BdbC"/>
</dbReference>
<dbReference type="GO" id="GO:0015035">
    <property type="term" value="F:protein-disulfide reductase activity"/>
    <property type="evidence" value="ECO:0007669"/>
    <property type="project" value="InterPro"/>
</dbReference>
<dbReference type="PANTHER" id="PTHR36570:SF1">
    <property type="entry name" value="PROTEIN-DISULFIDE OXIDOREDUCTASE DSBI"/>
    <property type="match status" value="1"/>
</dbReference>
<keyword evidence="7 16" id="KW-1133">Transmembrane helix</keyword>
<protein>
    <recommendedName>
        <fullName evidence="15">Putative protein-disulfide oxidoreductase DsbI</fullName>
    </recommendedName>
</protein>
<keyword evidence="3" id="KW-1003">Cell membrane</keyword>
<gene>
    <name evidence="17" type="ORF">OH136_07180</name>
</gene>
<dbReference type="SUPFAM" id="SSF158442">
    <property type="entry name" value="DsbB-like"/>
    <property type="match status" value="1"/>
</dbReference>
<keyword evidence="6" id="KW-0249">Electron transport</keyword>
<evidence type="ECO:0000256" key="1">
    <source>
        <dbReference type="ARBA" id="ARBA00004429"/>
    </source>
</evidence>
<dbReference type="RefSeq" id="WP_263953148.1">
    <property type="nucleotide sequence ID" value="NZ_JAOYFC010000001.1"/>
</dbReference>
<evidence type="ECO:0000256" key="7">
    <source>
        <dbReference type="ARBA" id="ARBA00022989"/>
    </source>
</evidence>
<dbReference type="Gene3D" id="1.20.1550.10">
    <property type="entry name" value="DsbB-like"/>
    <property type="match status" value="1"/>
</dbReference>
<evidence type="ECO:0000256" key="12">
    <source>
        <dbReference type="ARBA" id="ARBA00037310"/>
    </source>
</evidence>
<comment type="caution">
    <text evidence="17">The sequence shown here is derived from an EMBL/GenBank/DDBJ whole genome shotgun (WGS) entry which is preliminary data.</text>
</comment>
<dbReference type="EMBL" id="JAOYFC010000001">
    <property type="protein sequence ID" value="MCV6824337.1"/>
    <property type="molecule type" value="Genomic_DNA"/>
</dbReference>
<evidence type="ECO:0000256" key="16">
    <source>
        <dbReference type="SAM" id="Phobius"/>
    </source>
</evidence>
<keyword evidence="10" id="KW-1015">Disulfide bond</keyword>
<comment type="function">
    <text evidence="12">Required for disulfide bond formation in some proteins. Part of a redox system composed of DsbI and DsbL that mediates formation of an essential disulfide bond in AssT.</text>
</comment>
<keyword evidence="4" id="KW-0997">Cell inner membrane</keyword>